<evidence type="ECO:0000313" key="4">
    <source>
        <dbReference type="Proteomes" id="UP000270673"/>
    </source>
</evidence>
<protein>
    <submittedName>
        <fullName evidence="3">ABC transporter</fullName>
    </submittedName>
</protein>
<keyword evidence="1" id="KW-0812">Transmembrane</keyword>
<dbReference type="PANTHER" id="PTHR37305:SF1">
    <property type="entry name" value="MEMBRANE PROTEIN"/>
    <property type="match status" value="1"/>
</dbReference>
<dbReference type="Proteomes" id="UP000270673">
    <property type="component" value="Chromosome"/>
</dbReference>
<dbReference type="InterPro" id="IPR019196">
    <property type="entry name" value="ABC_transp_unknown"/>
</dbReference>
<accession>A0A3S9VX08</accession>
<dbReference type="GO" id="GO:0005886">
    <property type="term" value="C:plasma membrane"/>
    <property type="evidence" value="ECO:0007669"/>
    <property type="project" value="UniProtKB-SubCell"/>
</dbReference>
<dbReference type="Pfam" id="PF12679">
    <property type="entry name" value="ABC2_membrane_2"/>
    <property type="match status" value="1"/>
</dbReference>
<dbReference type="KEGG" id="buy:D8S85_17075"/>
<keyword evidence="4" id="KW-1185">Reference proteome</keyword>
<sequence>MKTIYDIARAELKIMFYSPIAWLIIIIFTVQVALRFTSTFGGLVWNESMNLGLPAGLTEHLFVSPFGGLYLTVLNYLYLYIPLLTMGLVSRELGSGTIKMLYSSPVTNTQIILGKFFAMMIFGIILVIIISLFIAFATINVKDFDLAPTLTGLLGIYLLICLYSAVGIFMSSLTSYQVVAAISTLFVLGTLNFVKGLWQHIDFIRDITWWLSMSGRVNELIKGLICSEDIIYFLIVTALFLVFAIIRLQAKRQKASWCITWSKYAGTFVLVALIGYATSRPKTMFFYDTTATKHNSLTQSSQEIISQLEGKLKVTTYINILDPNFGFLFPRDKNTDLQRFRHYTRFKPEMEFEYVYYYDQSPDPSIESRYPGMTDHQCMIDIAKTYREDTNRFLPPQKIRALIDLSGEHNRLTRIIEWENGNKAILRTFNDVMKFPSESEISASLKHLITKMPLVGFVTGHGERNYLGENARDYSLFTDNRPFRNALVNQGFDFTEVDLREKVSSKVDILVLADLRHPLSPEEFAHYKEYTERGGNVLIAGEVNRQKTMNPLVKMFGITFMPGQLVRPSQLSSPDLILSKITQDAPKIAPSFIHGIPVTMPGCLGLTYTPDLDYQMIPITVTDNNEVWNETETTDFIEDKPELNPEKGEHQQVYPTTLALTKPVGGKEQRIIILGDADCFSNDELGRARKNIDAYNFSLIYASFNWLSYNKAPIDTSRPSKTDNKIYIQEQGMKIARIGFVWCLPSILLLTALIIGIRRRKR</sequence>
<dbReference type="RefSeq" id="WP_106481492.1">
    <property type="nucleotide sequence ID" value="NZ_CP032819.1"/>
</dbReference>
<organism evidence="3 4">
    <name type="scientific">Butyricimonas faecalis</name>
    <dbReference type="NCBI Taxonomy" id="2093856"/>
    <lineage>
        <taxon>Bacteria</taxon>
        <taxon>Pseudomonadati</taxon>
        <taxon>Bacteroidota</taxon>
        <taxon>Bacteroidia</taxon>
        <taxon>Bacteroidales</taxon>
        <taxon>Odoribacteraceae</taxon>
        <taxon>Butyricimonas</taxon>
    </lineage>
</organism>
<feature type="transmembrane region" description="Helical" evidence="1">
    <location>
        <begin position="230"/>
        <end position="248"/>
    </location>
</feature>
<evidence type="ECO:0000256" key="1">
    <source>
        <dbReference type="SAM" id="Phobius"/>
    </source>
</evidence>
<feature type="transmembrane region" description="Helical" evidence="1">
    <location>
        <begin position="255"/>
        <end position="277"/>
    </location>
</feature>
<keyword evidence="1" id="KW-1133">Transmembrane helix</keyword>
<name>A0A3S9VX08_9BACT</name>
<dbReference type="EMBL" id="CP032819">
    <property type="protein sequence ID" value="AZS31096.1"/>
    <property type="molecule type" value="Genomic_DNA"/>
</dbReference>
<feature type="transmembrane region" description="Helical" evidence="1">
    <location>
        <begin position="20"/>
        <end position="45"/>
    </location>
</feature>
<dbReference type="GO" id="GO:0140359">
    <property type="term" value="F:ABC-type transporter activity"/>
    <property type="evidence" value="ECO:0007669"/>
    <property type="project" value="InterPro"/>
</dbReference>
<dbReference type="PANTHER" id="PTHR37305">
    <property type="entry name" value="INTEGRAL MEMBRANE PROTEIN-RELATED"/>
    <property type="match status" value="1"/>
</dbReference>
<keyword evidence="1" id="KW-0472">Membrane</keyword>
<dbReference type="Pfam" id="PF09822">
    <property type="entry name" value="ABC_transp_aux"/>
    <property type="match status" value="1"/>
</dbReference>
<evidence type="ECO:0000313" key="3">
    <source>
        <dbReference type="EMBL" id="AZS31096.1"/>
    </source>
</evidence>
<feature type="transmembrane region" description="Helical" evidence="1">
    <location>
        <begin position="176"/>
        <end position="194"/>
    </location>
</feature>
<proteinExistence type="predicted"/>
<gene>
    <name evidence="3" type="ORF">D8S85_17075</name>
</gene>
<feature type="transmembrane region" description="Helical" evidence="1">
    <location>
        <begin position="65"/>
        <end position="90"/>
    </location>
</feature>
<evidence type="ECO:0000259" key="2">
    <source>
        <dbReference type="Pfam" id="PF09822"/>
    </source>
</evidence>
<feature type="transmembrane region" description="Helical" evidence="1">
    <location>
        <begin position="149"/>
        <end position="169"/>
    </location>
</feature>
<dbReference type="AlphaFoldDB" id="A0A3S9VX08"/>
<feature type="transmembrane region" description="Helical" evidence="1">
    <location>
        <begin position="735"/>
        <end position="757"/>
    </location>
</feature>
<feature type="domain" description="ABC-type uncharacterised transport system" evidence="2">
    <location>
        <begin position="453"/>
        <end position="695"/>
    </location>
</feature>
<dbReference type="OrthoDB" id="1020756at2"/>
<feature type="transmembrane region" description="Helical" evidence="1">
    <location>
        <begin position="111"/>
        <end position="137"/>
    </location>
</feature>
<reference evidence="3 4" key="1">
    <citation type="submission" date="2018-10" db="EMBL/GenBank/DDBJ databases">
        <title>Butyricimonas faecalis sp. nov., isolated from human faeces and emended description of the genus Butyricimonas.</title>
        <authorList>
            <person name="Le Roy T."/>
            <person name="Van der Smissen P."/>
            <person name="Paquot A."/>
            <person name="Delzenne N."/>
            <person name="Muccioli G."/>
            <person name="Collet J.-F."/>
            <person name="Cani P.D."/>
        </authorList>
    </citation>
    <scope>NUCLEOTIDE SEQUENCE [LARGE SCALE GENOMIC DNA]</scope>
    <source>
        <strain evidence="3 4">H184</strain>
    </source>
</reference>